<evidence type="ECO:0000256" key="1">
    <source>
        <dbReference type="ARBA" id="ARBA00004141"/>
    </source>
</evidence>
<gene>
    <name evidence="11" type="primary">Ha-w-4</name>
</gene>
<dbReference type="SUPFAM" id="SSF52540">
    <property type="entry name" value="P-loop containing nucleoside triphosphate hydrolases"/>
    <property type="match status" value="1"/>
</dbReference>
<dbReference type="GO" id="GO:0005524">
    <property type="term" value="F:ATP binding"/>
    <property type="evidence" value="ECO:0007669"/>
    <property type="project" value="UniProtKB-KW"/>
</dbReference>
<dbReference type="GO" id="GO:0016887">
    <property type="term" value="F:ATP hydrolysis activity"/>
    <property type="evidence" value="ECO:0007669"/>
    <property type="project" value="InterPro"/>
</dbReference>
<dbReference type="Pfam" id="PF19055">
    <property type="entry name" value="ABC2_membrane_7"/>
    <property type="match status" value="1"/>
</dbReference>
<feature type="transmembrane region" description="Helical" evidence="9">
    <location>
        <begin position="366"/>
        <end position="387"/>
    </location>
</feature>
<dbReference type="Pfam" id="PF01061">
    <property type="entry name" value="ABC2_membrane"/>
    <property type="match status" value="1"/>
</dbReference>
<dbReference type="InterPro" id="IPR003593">
    <property type="entry name" value="AAA+_ATPase"/>
</dbReference>
<protein>
    <submittedName>
        <fullName evidence="11">Protein white</fullName>
    </submittedName>
</protein>
<dbReference type="InterPro" id="IPR027417">
    <property type="entry name" value="P-loop_NTPase"/>
</dbReference>
<dbReference type="PANTHER" id="PTHR48041">
    <property type="entry name" value="ABC TRANSPORTER G FAMILY MEMBER 28"/>
    <property type="match status" value="1"/>
</dbReference>
<sequence>MTSHNDDSFRLKNYPEKENFKASQGLTFSWSHIIARSRKRDFEKHILQDVSGVAYPGELLIILGPSGSGKTTLLNCITMRNLKGLEVSGSIFINDQLIGKGDMASISAYVQQDNLFIGCLTVREHLIFQALVRMTSSYSEKLLRVEEVLRQLSLKDCENCQIGIPGIIKGISGGERKRLALASEFLINPFLIFLDEPTNGLDSFMSLNVIQMLKSVALEGRTVIATIHQPSSEIFQLIDKLCLVTEGKIAFLGTSSQTNDFFTKLKIPCPPNFNPADYYVQILSVIPGKEKECQQSIEKITDAFQTSNLSRNIEKIHAKNMIKAWSNSVKKTYKNRWHLQLKALFWRSWLTVTKNPESTTIPLRMVLMESILIFLIYNGISLSQAGITDVNGLFYYLSITLSFNEVFQAINSCCGERAIFMREHNDRLYRIDIYFLSKIICEIPMSIFSNVFITTVAYSTFGSTMKVGVNEYITALSISFLIGQVAQGLGFIISFMINQMEFASVLVDIMVVPLMILGGKFLNISSIPFYLKWVSDLSWFKYGSEALMINFWSTVEYIPCDKNSTLSYTCLNDGLQVLNSSSIRIDTFWQSIGNLFILAVAFRMIALIILLHKVSKSDL</sequence>
<feature type="transmembrane region" description="Helical" evidence="9">
    <location>
        <begin position="393"/>
        <end position="414"/>
    </location>
</feature>
<dbReference type="InterPro" id="IPR043926">
    <property type="entry name" value="ABCG_dom"/>
</dbReference>
<reference evidence="11" key="1">
    <citation type="submission" date="2017-09" db="EMBL/GenBank/DDBJ databases">
        <title>Molecular characterization of eye pigmentation-related ABC transporter genes in the ladybird beetle Harmonia axyridis reveals striking gene duplication of the white gene.</title>
        <authorList>
            <person name="Tsuji T."/>
            <person name="Gotoh H."/>
            <person name="Morita S."/>
            <person name="Hirata J."/>
            <person name="Yaginuma T."/>
            <person name="Toyoda A."/>
            <person name="Niimi T."/>
        </authorList>
    </citation>
    <scope>NUCLEOTIDE SEQUENCE</scope>
</reference>
<dbReference type="AlphaFoldDB" id="A0A2Z5TXL1"/>
<evidence type="ECO:0000256" key="3">
    <source>
        <dbReference type="ARBA" id="ARBA00022448"/>
    </source>
</evidence>
<evidence type="ECO:0000259" key="10">
    <source>
        <dbReference type="PROSITE" id="PS50893"/>
    </source>
</evidence>
<comment type="similarity">
    <text evidence="2">Belongs to the ABC transporter superfamily. ABCG family. Eye pigment precursor importer (TC 3.A.1.204) subfamily.</text>
</comment>
<dbReference type="GO" id="GO:0005886">
    <property type="term" value="C:plasma membrane"/>
    <property type="evidence" value="ECO:0007669"/>
    <property type="project" value="TreeGrafter"/>
</dbReference>
<keyword evidence="6" id="KW-0067">ATP-binding</keyword>
<comment type="subcellular location">
    <subcellularLocation>
        <location evidence="1">Membrane</location>
        <topology evidence="1">Multi-pass membrane protein</topology>
    </subcellularLocation>
</comment>
<evidence type="ECO:0000256" key="4">
    <source>
        <dbReference type="ARBA" id="ARBA00022692"/>
    </source>
</evidence>
<evidence type="ECO:0000256" key="2">
    <source>
        <dbReference type="ARBA" id="ARBA00005814"/>
    </source>
</evidence>
<evidence type="ECO:0000256" key="8">
    <source>
        <dbReference type="ARBA" id="ARBA00023136"/>
    </source>
</evidence>
<dbReference type="PROSITE" id="PS50893">
    <property type="entry name" value="ABC_TRANSPORTER_2"/>
    <property type="match status" value="1"/>
</dbReference>
<keyword evidence="7 9" id="KW-1133">Transmembrane helix</keyword>
<feature type="transmembrane region" description="Helical" evidence="9">
    <location>
        <begin position="473"/>
        <end position="497"/>
    </location>
</feature>
<dbReference type="InterPro" id="IPR013525">
    <property type="entry name" value="ABC2_TM"/>
</dbReference>
<dbReference type="InterPro" id="IPR017871">
    <property type="entry name" value="ABC_transporter-like_CS"/>
</dbReference>
<evidence type="ECO:0000313" key="11">
    <source>
        <dbReference type="EMBL" id="BBB02490.1"/>
    </source>
</evidence>
<evidence type="ECO:0000256" key="5">
    <source>
        <dbReference type="ARBA" id="ARBA00022741"/>
    </source>
</evidence>
<dbReference type="EMBL" id="LC322267">
    <property type="protein sequence ID" value="BBB02490.1"/>
    <property type="molecule type" value="mRNA"/>
</dbReference>
<dbReference type="PROSITE" id="PS00211">
    <property type="entry name" value="ABC_TRANSPORTER_1"/>
    <property type="match status" value="1"/>
</dbReference>
<evidence type="ECO:0000256" key="7">
    <source>
        <dbReference type="ARBA" id="ARBA00022989"/>
    </source>
</evidence>
<dbReference type="InterPro" id="IPR050352">
    <property type="entry name" value="ABCG_transporters"/>
</dbReference>
<dbReference type="Pfam" id="PF00005">
    <property type="entry name" value="ABC_tran"/>
    <property type="match status" value="1"/>
</dbReference>
<dbReference type="SMART" id="SM00382">
    <property type="entry name" value="AAA"/>
    <property type="match status" value="1"/>
</dbReference>
<dbReference type="GO" id="GO:0140359">
    <property type="term" value="F:ABC-type transporter activity"/>
    <property type="evidence" value="ECO:0007669"/>
    <property type="project" value="InterPro"/>
</dbReference>
<feature type="transmembrane region" description="Helical" evidence="9">
    <location>
        <begin position="588"/>
        <end position="611"/>
    </location>
</feature>
<keyword evidence="4 9" id="KW-0812">Transmembrane</keyword>
<keyword evidence="5" id="KW-0547">Nucleotide-binding</keyword>
<feature type="domain" description="ABC transporter" evidence="10">
    <location>
        <begin position="28"/>
        <end position="271"/>
    </location>
</feature>
<keyword evidence="8 9" id="KW-0472">Membrane</keyword>
<accession>A0A2Z5TXL1</accession>
<keyword evidence="3" id="KW-0813">Transport</keyword>
<dbReference type="Gene3D" id="3.40.50.300">
    <property type="entry name" value="P-loop containing nucleotide triphosphate hydrolases"/>
    <property type="match status" value="1"/>
</dbReference>
<dbReference type="PANTHER" id="PTHR48041:SF139">
    <property type="entry name" value="PROTEIN SCARLET"/>
    <property type="match status" value="1"/>
</dbReference>
<dbReference type="InterPro" id="IPR003439">
    <property type="entry name" value="ABC_transporter-like_ATP-bd"/>
</dbReference>
<organism evidence="11">
    <name type="scientific">Harmonia axyridis</name>
    <name type="common">Multicolored Asian lady beetle</name>
    <name type="synonym">Coccinella axyridis</name>
    <dbReference type="NCBI Taxonomy" id="115357"/>
    <lineage>
        <taxon>Eukaryota</taxon>
        <taxon>Metazoa</taxon>
        <taxon>Ecdysozoa</taxon>
        <taxon>Arthropoda</taxon>
        <taxon>Hexapoda</taxon>
        <taxon>Insecta</taxon>
        <taxon>Pterygota</taxon>
        <taxon>Neoptera</taxon>
        <taxon>Endopterygota</taxon>
        <taxon>Coleoptera</taxon>
        <taxon>Polyphaga</taxon>
        <taxon>Cucujiformia</taxon>
        <taxon>Coccinelloidea</taxon>
        <taxon>Coccinellidae</taxon>
        <taxon>Coccinellinae</taxon>
        <taxon>Coccinellini</taxon>
        <taxon>Harmonia</taxon>
    </lineage>
</organism>
<evidence type="ECO:0000256" key="6">
    <source>
        <dbReference type="ARBA" id="ARBA00022840"/>
    </source>
</evidence>
<evidence type="ECO:0000256" key="9">
    <source>
        <dbReference type="SAM" id="Phobius"/>
    </source>
</evidence>
<proteinExistence type="evidence at transcript level"/>
<feature type="transmembrane region" description="Helical" evidence="9">
    <location>
        <begin position="435"/>
        <end position="461"/>
    </location>
</feature>
<name>A0A2Z5TXL1_HARAX</name>
<feature type="transmembrane region" description="Helical" evidence="9">
    <location>
        <begin position="509"/>
        <end position="531"/>
    </location>
</feature>